<dbReference type="EMBL" id="JWZT01005600">
    <property type="protein sequence ID" value="KII60476.1"/>
    <property type="molecule type" value="Genomic_DNA"/>
</dbReference>
<reference evidence="2 3" key="1">
    <citation type="journal article" date="2014" name="Genome Biol. Evol.">
        <title>The genome of the myxosporean Thelohanellus kitauei shows adaptations to nutrient acquisition within its fish host.</title>
        <authorList>
            <person name="Yang Y."/>
            <person name="Xiong J."/>
            <person name="Zhou Z."/>
            <person name="Huo F."/>
            <person name="Miao W."/>
            <person name="Ran C."/>
            <person name="Liu Y."/>
            <person name="Zhang J."/>
            <person name="Feng J."/>
            <person name="Wang M."/>
            <person name="Wang M."/>
            <person name="Wang L."/>
            <person name="Yao B."/>
        </authorList>
    </citation>
    <scope>NUCLEOTIDE SEQUENCE [LARGE SCALE GENOMIC DNA]</scope>
    <source>
        <strain evidence="2">Wuqing</strain>
    </source>
</reference>
<evidence type="ECO:0000313" key="3">
    <source>
        <dbReference type="Proteomes" id="UP000031668"/>
    </source>
</evidence>
<evidence type="ECO:0000256" key="1">
    <source>
        <dbReference type="SAM" id="MobiDB-lite"/>
    </source>
</evidence>
<accession>A0A0C2MFH2</accession>
<feature type="region of interest" description="Disordered" evidence="1">
    <location>
        <begin position="1"/>
        <end position="23"/>
    </location>
</feature>
<gene>
    <name evidence="2" type="ORF">RF11_08404</name>
</gene>
<dbReference type="Proteomes" id="UP000031668">
    <property type="component" value="Unassembled WGS sequence"/>
</dbReference>
<keyword evidence="3" id="KW-1185">Reference proteome</keyword>
<dbReference type="AlphaFoldDB" id="A0A0C2MFH2"/>
<proteinExistence type="predicted"/>
<organism evidence="2 3">
    <name type="scientific">Thelohanellus kitauei</name>
    <name type="common">Myxosporean</name>
    <dbReference type="NCBI Taxonomy" id="669202"/>
    <lineage>
        <taxon>Eukaryota</taxon>
        <taxon>Metazoa</taxon>
        <taxon>Cnidaria</taxon>
        <taxon>Myxozoa</taxon>
        <taxon>Myxosporea</taxon>
        <taxon>Bivalvulida</taxon>
        <taxon>Platysporina</taxon>
        <taxon>Myxobolidae</taxon>
        <taxon>Thelohanellus</taxon>
    </lineage>
</organism>
<sequence>MKTNTAQTQENLSMTGLDNNGEQPASAIKTRFTVELVESGTRRHVEIIKIVGSHESKIIVGMKHMNRFIQEIESLLPYAKNSEVYRQGFVTDDCIKYKFELYNEGKDSSLVITCFKNKNEYQILLTLDVLQSFLDGCKNFAKNYPEIDLRHIITEKRSRYSRDKGNYRWNGSNMRNEFSNMSQQTERPQHKMPLKAVDEVIPRILESGEKSFIFEVIKGDKEFLRVTERIRDNIKGVVHIPLNDAMSFAKAIEEITSEHDVLSKKTYVE</sequence>
<comment type="caution">
    <text evidence="2">The sequence shown here is derived from an EMBL/GenBank/DDBJ whole genome shotgun (WGS) entry which is preliminary data.</text>
</comment>
<protein>
    <submittedName>
        <fullName evidence="2">Uncharacterized protein</fullName>
    </submittedName>
</protein>
<name>A0A0C2MFH2_THEKT</name>
<evidence type="ECO:0000313" key="2">
    <source>
        <dbReference type="EMBL" id="KII60476.1"/>
    </source>
</evidence>